<dbReference type="OrthoDB" id="3469225at2759"/>
<name>A0A8K0WQ59_9HYPO</name>
<dbReference type="Proteomes" id="UP000813444">
    <property type="component" value="Unassembled WGS sequence"/>
</dbReference>
<organism evidence="2 3">
    <name type="scientific">Stachybotrys elegans</name>
    <dbReference type="NCBI Taxonomy" id="80388"/>
    <lineage>
        <taxon>Eukaryota</taxon>
        <taxon>Fungi</taxon>
        <taxon>Dikarya</taxon>
        <taxon>Ascomycota</taxon>
        <taxon>Pezizomycotina</taxon>
        <taxon>Sordariomycetes</taxon>
        <taxon>Hypocreomycetidae</taxon>
        <taxon>Hypocreales</taxon>
        <taxon>Stachybotryaceae</taxon>
        <taxon>Stachybotrys</taxon>
    </lineage>
</organism>
<accession>A0A8K0WQ59</accession>
<feature type="region of interest" description="Disordered" evidence="1">
    <location>
        <begin position="31"/>
        <end position="147"/>
    </location>
</feature>
<proteinExistence type="predicted"/>
<reference evidence="2" key="1">
    <citation type="journal article" date="2021" name="Nat. Commun.">
        <title>Genetic determinants of endophytism in the Arabidopsis root mycobiome.</title>
        <authorList>
            <person name="Mesny F."/>
            <person name="Miyauchi S."/>
            <person name="Thiergart T."/>
            <person name="Pickel B."/>
            <person name="Atanasova L."/>
            <person name="Karlsson M."/>
            <person name="Huettel B."/>
            <person name="Barry K.W."/>
            <person name="Haridas S."/>
            <person name="Chen C."/>
            <person name="Bauer D."/>
            <person name="Andreopoulos W."/>
            <person name="Pangilinan J."/>
            <person name="LaButti K."/>
            <person name="Riley R."/>
            <person name="Lipzen A."/>
            <person name="Clum A."/>
            <person name="Drula E."/>
            <person name="Henrissat B."/>
            <person name="Kohler A."/>
            <person name="Grigoriev I.V."/>
            <person name="Martin F.M."/>
            <person name="Hacquard S."/>
        </authorList>
    </citation>
    <scope>NUCLEOTIDE SEQUENCE</scope>
    <source>
        <strain evidence="2">MPI-CAGE-CH-0235</strain>
    </source>
</reference>
<dbReference type="EMBL" id="JAGPNK010000009">
    <property type="protein sequence ID" value="KAH7313382.1"/>
    <property type="molecule type" value="Genomic_DNA"/>
</dbReference>
<keyword evidence="3" id="KW-1185">Reference proteome</keyword>
<feature type="compositionally biased region" description="Low complexity" evidence="1">
    <location>
        <begin position="108"/>
        <end position="131"/>
    </location>
</feature>
<comment type="caution">
    <text evidence="2">The sequence shown here is derived from an EMBL/GenBank/DDBJ whole genome shotgun (WGS) entry which is preliminary data.</text>
</comment>
<evidence type="ECO:0000256" key="1">
    <source>
        <dbReference type="SAM" id="MobiDB-lite"/>
    </source>
</evidence>
<evidence type="ECO:0000313" key="3">
    <source>
        <dbReference type="Proteomes" id="UP000813444"/>
    </source>
</evidence>
<feature type="compositionally biased region" description="Polar residues" evidence="1">
    <location>
        <begin position="37"/>
        <end position="54"/>
    </location>
</feature>
<gene>
    <name evidence="2" type="ORF">B0I35DRAFT_480071</name>
</gene>
<sequence>MDHFNATVHNGALVSTRRGLHVSKTRHHGTRFVNTFAAPTSASNAPSRSDSRGSADSVEAAARPQGHKFKFVAKPGEKTRGSTRGRPRASPASKASTPRSGSESCEDGAPGTASSRASSSAAMAPGPSANALGDSPRSMGAATEHSYSMSPVTSYYTKEWKDANTGQETPEMVSGPVNLQLNTAPRQHFTYEDLSSLHSHHHLRDSPYAARAPSDMVDMQPVFMGSILGQGAKGDERHPESSLSVNVEKPYSSVDDGMYDEGSQDEPAMLESLASMALVELFVGRYDNWHSHMKNLRYLINRSGGLKLSWGHILSKIRKADVKGAAYTGTTPYLDFTRFFRPISDILSPETKNSLSVRVQRLLQLCRVSQENMESVRALVYFAQATKIESHAPVGSYLFDPNAYIEEYTWVEQRLVRCPRPLRDEIFGSEDPYAPKQRLQNLDIGMLQPFAGSSFHSQLSPGHSIPTAPPPNVLDSVIRIASILYIEELLPEPYTVEPYSFLFSMLNQQIRTINSRLRERKSFLSDSGYGLDGLPQLQFLRPVMIWVCMVAYAVAKVAELDASIQTVILDLTPYQDCIGLLVGSKSSDLDLLSDQDFELCGLMQIQELRTVNCDDRMFLNQIVSDYSRRLMGPIDPYLQTRDYGMGN</sequence>
<feature type="compositionally biased region" description="Polar residues" evidence="1">
    <location>
        <begin position="93"/>
        <end position="103"/>
    </location>
</feature>
<dbReference type="AlphaFoldDB" id="A0A8K0WQ59"/>
<protein>
    <submittedName>
        <fullName evidence="2">Uncharacterized protein</fullName>
    </submittedName>
</protein>
<evidence type="ECO:0000313" key="2">
    <source>
        <dbReference type="EMBL" id="KAH7313382.1"/>
    </source>
</evidence>